<dbReference type="GO" id="GO:0016301">
    <property type="term" value="F:kinase activity"/>
    <property type="evidence" value="ECO:0007669"/>
    <property type="project" value="UniProtKB-KW"/>
</dbReference>
<comment type="caution">
    <text evidence="2">The sequence shown here is derived from an EMBL/GenBank/DDBJ whole genome shotgun (WGS) entry which is preliminary data.</text>
</comment>
<dbReference type="EMBL" id="SHLY01000002">
    <property type="protein sequence ID" value="TAA47128.1"/>
    <property type="molecule type" value="Genomic_DNA"/>
</dbReference>
<dbReference type="CDD" id="cd24050">
    <property type="entry name" value="ASKHA_NBD_ANMK"/>
    <property type="match status" value="1"/>
</dbReference>
<keyword evidence="1 2" id="KW-0418">Kinase</keyword>
<proteinExistence type="inferred from homology"/>
<dbReference type="EC" id="2.7.1.170" evidence="1"/>
<dbReference type="NCBIfam" id="NF007148">
    <property type="entry name" value="PRK09585.3-2"/>
    <property type="match status" value="1"/>
</dbReference>
<organism evidence="2 3">
    <name type="scientific">Corallincola spongiicola</name>
    <dbReference type="NCBI Taxonomy" id="2520508"/>
    <lineage>
        <taxon>Bacteria</taxon>
        <taxon>Pseudomonadati</taxon>
        <taxon>Pseudomonadota</taxon>
        <taxon>Gammaproteobacteria</taxon>
        <taxon>Alteromonadales</taxon>
        <taxon>Psychromonadaceae</taxon>
        <taxon>Corallincola</taxon>
    </lineage>
</organism>
<dbReference type="NCBIfam" id="NF007139">
    <property type="entry name" value="PRK09585.1-3"/>
    <property type="match status" value="1"/>
</dbReference>
<sequence>MAGYYIGLMSGTSMDGIDAVLVDFSQPQPAILASHQHPLPEQLVSGLHQLCQPAANEINRLGAMDRELGQLFAEAVNALLAKTDIPASEIIAIGSHGQTVRHHPHSCKGFTLQLGDANTIAVETGIDVVADFRRKDIALGGQGAPLVPAFHHALLASPECDRVILNIGGVANITWLPATDHTVLGFDTGPGNTLMDQWCLKHQGKPYDNNGEWGATGTVSKPLLKQLLSEDYFELPAPKSTGRELFNLSWLQHRLDTFSALPAQDVQATLCALTVHSIAEQIAQLPLADNKQPAELWICGGGARNAQLVSGLQQALPLLSVAPLDALGVSADDLEALAFAWLAYRHIHRLPGNLPAVTGASRPAILGALFPAG</sequence>
<keyword evidence="1" id="KW-0119">Carbohydrate metabolism</keyword>
<dbReference type="HAMAP" id="MF_01270">
    <property type="entry name" value="AnhMurNAc_kinase"/>
    <property type="match status" value="1"/>
</dbReference>
<dbReference type="RefSeq" id="WP_130566331.1">
    <property type="nucleotide sequence ID" value="NZ_SHLY01000002.1"/>
</dbReference>
<evidence type="ECO:0000256" key="1">
    <source>
        <dbReference type="HAMAP-Rule" id="MF_01270"/>
    </source>
</evidence>
<gene>
    <name evidence="1" type="primary">anmK</name>
    <name evidence="2" type="ORF">EXY25_07750</name>
</gene>
<keyword evidence="1 2" id="KW-0808">Transferase</keyword>
<dbReference type="Pfam" id="PF03702">
    <property type="entry name" value="AnmK"/>
    <property type="match status" value="1"/>
</dbReference>
<comment type="catalytic activity">
    <reaction evidence="1">
        <text>1,6-anhydro-N-acetyl-beta-muramate + ATP + H2O = N-acetyl-D-muramate 6-phosphate + ADP + H(+)</text>
        <dbReference type="Rhea" id="RHEA:24952"/>
        <dbReference type="ChEBI" id="CHEBI:15377"/>
        <dbReference type="ChEBI" id="CHEBI:15378"/>
        <dbReference type="ChEBI" id="CHEBI:30616"/>
        <dbReference type="ChEBI" id="CHEBI:58690"/>
        <dbReference type="ChEBI" id="CHEBI:58722"/>
        <dbReference type="ChEBI" id="CHEBI:456216"/>
        <dbReference type="EC" id="2.7.1.170"/>
    </reaction>
</comment>
<keyword evidence="1" id="KW-0067">ATP-binding</keyword>
<dbReference type="PANTHER" id="PTHR30605:SF0">
    <property type="entry name" value="ANHYDRO-N-ACETYLMURAMIC ACID KINASE"/>
    <property type="match status" value="1"/>
</dbReference>
<dbReference type="Proteomes" id="UP000292544">
    <property type="component" value="Unassembled WGS sequence"/>
</dbReference>
<protein>
    <recommendedName>
        <fullName evidence="1">Anhydro-N-acetylmuramic acid kinase</fullName>
        <ecNumber evidence="1">2.7.1.170</ecNumber>
    </recommendedName>
    <alternativeName>
        <fullName evidence="1">AnhMurNAc kinase</fullName>
    </alternativeName>
</protein>
<comment type="function">
    <text evidence="1">Catalyzes the specific phosphorylation of 1,6-anhydro-N-acetylmuramic acid (anhMurNAc) with the simultaneous cleavage of the 1,6-anhydro ring, generating MurNAc-6-P. Is required for the utilization of anhMurNAc either imported from the medium or derived from its own cell wall murein, and thus plays a role in cell wall recycling.</text>
</comment>
<dbReference type="Gene3D" id="3.30.420.40">
    <property type="match status" value="2"/>
</dbReference>
<dbReference type="InterPro" id="IPR005338">
    <property type="entry name" value="Anhydro_N_Ac-Mur_kinase"/>
</dbReference>
<name>A0ABY1WRA7_9GAMM</name>
<evidence type="ECO:0000313" key="2">
    <source>
        <dbReference type="EMBL" id="TAA47128.1"/>
    </source>
</evidence>
<comment type="pathway">
    <text evidence="1">Amino-sugar metabolism; 1,6-anhydro-N-acetylmuramate degradation.</text>
</comment>
<keyword evidence="3" id="KW-1185">Reference proteome</keyword>
<feature type="binding site" evidence="1">
    <location>
        <begin position="11"/>
        <end position="18"/>
    </location>
    <ligand>
        <name>ATP</name>
        <dbReference type="ChEBI" id="CHEBI:30616"/>
    </ligand>
</feature>
<comment type="pathway">
    <text evidence="1">Cell wall biogenesis; peptidoglycan recycling.</text>
</comment>
<reference evidence="3" key="1">
    <citation type="submission" date="2019-02" db="EMBL/GenBank/DDBJ databases">
        <title>Draft genome sequence of Muricauda sp. 176CP4-71.</title>
        <authorList>
            <person name="Park J.-S."/>
        </authorList>
    </citation>
    <scope>NUCLEOTIDE SEQUENCE [LARGE SCALE GENOMIC DNA]</scope>
    <source>
        <strain evidence="3">176GS2-150</strain>
    </source>
</reference>
<dbReference type="SUPFAM" id="SSF53067">
    <property type="entry name" value="Actin-like ATPase domain"/>
    <property type="match status" value="1"/>
</dbReference>
<dbReference type="PANTHER" id="PTHR30605">
    <property type="entry name" value="ANHYDRO-N-ACETYLMURAMIC ACID KINASE"/>
    <property type="match status" value="1"/>
</dbReference>
<accession>A0ABY1WRA7</accession>
<keyword evidence="1" id="KW-0547">Nucleotide-binding</keyword>
<comment type="similarity">
    <text evidence="1">Belongs to the anhydro-N-acetylmuramic acid kinase family.</text>
</comment>
<dbReference type="InterPro" id="IPR043129">
    <property type="entry name" value="ATPase_NBD"/>
</dbReference>
<evidence type="ECO:0000313" key="3">
    <source>
        <dbReference type="Proteomes" id="UP000292544"/>
    </source>
</evidence>